<keyword evidence="2" id="KW-1185">Reference proteome</keyword>
<dbReference type="Proteomes" id="UP000694402">
    <property type="component" value="Unassembled WGS sequence"/>
</dbReference>
<organism evidence="1 2">
    <name type="scientific">Oncorhynchus tshawytscha</name>
    <name type="common">Chinook salmon</name>
    <name type="synonym">Salmo tshawytscha</name>
    <dbReference type="NCBI Taxonomy" id="74940"/>
    <lineage>
        <taxon>Eukaryota</taxon>
        <taxon>Metazoa</taxon>
        <taxon>Chordata</taxon>
        <taxon>Craniata</taxon>
        <taxon>Vertebrata</taxon>
        <taxon>Euteleostomi</taxon>
        <taxon>Actinopterygii</taxon>
        <taxon>Neopterygii</taxon>
        <taxon>Teleostei</taxon>
        <taxon>Protacanthopterygii</taxon>
        <taxon>Salmoniformes</taxon>
        <taxon>Salmonidae</taxon>
        <taxon>Salmoninae</taxon>
        <taxon>Oncorhynchus</taxon>
    </lineage>
</organism>
<sequence length="55" mass="6215">RRVRTRAIPPRNVWELAGALVEEWGNISQQELANLVQSMRRQSTEVLNAAGGQTR</sequence>
<protein>
    <recommendedName>
        <fullName evidence="3">MarR family transcriptional regulator</fullName>
    </recommendedName>
</protein>
<dbReference type="InterPro" id="IPR036397">
    <property type="entry name" value="RNaseH_sf"/>
</dbReference>
<name>A0AAZ3S2K3_ONCTS</name>
<evidence type="ECO:0008006" key="3">
    <source>
        <dbReference type="Google" id="ProtNLM"/>
    </source>
</evidence>
<reference evidence="1" key="2">
    <citation type="submission" date="2025-08" db="UniProtKB">
        <authorList>
            <consortium name="Ensembl"/>
        </authorList>
    </citation>
    <scope>IDENTIFICATION</scope>
</reference>
<reference evidence="2" key="1">
    <citation type="journal article" date="2018" name="PLoS ONE">
        <title>Chinook salmon (Oncorhynchus tshawytscha) genome and transcriptome.</title>
        <authorList>
            <person name="Christensen K.A."/>
            <person name="Leong J.S."/>
            <person name="Sakhrani D."/>
            <person name="Biagi C.A."/>
            <person name="Minkley D.R."/>
            <person name="Withler R.E."/>
            <person name="Rondeau E.B."/>
            <person name="Koop B.F."/>
            <person name="Devlin R.H."/>
        </authorList>
    </citation>
    <scope>NUCLEOTIDE SEQUENCE [LARGE SCALE GENOMIC DNA]</scope>
</reference>
<dbReference type="GO" id="GO:0003676">
    <property type="term" value="F:nucleic acid binding"/>
    <property type="evidence" value="ECO:0007669"/>
    <property type="project" value="InterPro"/>
</dbReference>
<proteinExistence type="predicted"/>
<dbReference type="AlphaFoldDB" id="A0AAZ3S2K3"/>
<reference evidence="1" key="3">
    <citation type="submission" date="2025-09" db="UniProtKB">
        <authorList>
            <consortium name="Ensembl"/>
        </authorList>
    </citation>
    <scope>IDENTIFICATION</scope>
</reference>
<dbReference type="Gene3D" id="3.30.420.10">
    <property type="entry name" value="Ribonuclease H-like superfamily/Ribonuclease H"/>
    <property type="match status" value="1"/>
</dbReference>
<dbReference type="Ensembl" id="ENSOTST00005158975.1">
    <property type="protein sequence ID" value="ENSOTSP00005147080.1"/>
    <property type="gene ID" value="ENSOTSG00005059673.1"/>
</dbReference>
<dbReference type="GeneTree" id="ENSGT01110000267387"/>
<evidence type="ECO:0000313" key="1">
    <source>
        <dbReference type="Ensembl" id="ENSOTSP00005147080.1"/>
    </source>
</evidence>
<evidence type="ECO:0000313" key="2">
    <source>
        <dbReference type="Proteomes" id="UP000694402"/>
    </source>
</evidence>
<accession>A0AAZ3S2K3</accession>